<dbReference type="Proteomes" id="UP000605970">
    <property type="component" value="Unassembled WGS sequence"/>
</dbReference>
<protein>
    <recommendedName>
        <fullName evidence="4">G_PROTEIN_RECEP_F1_2 domain-containing protein</fullName>
    </recommendedName>
</protein>
<evidence type="ECO:0000313" key="2">
    <source>
        <dbReference type="EMBL" id="KAF7634318.1"/>
    </source>
</evidence>
<feature type="transmembrane region" description="Helical" evidence="1">
    <location>
        <begin position="159"/>
        <end position="180"/>
    </location>
</feature>
<dbReference type="Gene3D" id="1.20.1070.10">
    <property type="entry name" value="Rhodopsin 7-helix transmembrane proteins"/>
    <property type="match status" value="1"/>
</dbReference>
<dbReference type="SUPFAM" id="SSF81321">
    <property type="entry name" value="Family A G protein-coupled receptor-like"/>
    <property type="match status" value="1"/>
</dbReference>
<keyword evidence="1" id="KW-0472">Membrane</keyword>
<name>A0A8S9ZMD4_9BILA</name>
<evidence type="ECO:0000313" key="3">
    <source>
        <dbReference type="Proteomes" id="UP000605970"/>
    </source>
</evidence>
<evidence type="ECO:0008006" key="4">
    <source>
        <dbReference type="Google" id="ProtNLM"/>
    </source>
</evidence>
<evidence type="ECO:0000256" key="1">
    <source>
        <dbReference type="SAM" id="Phobius"/>
    </source>
</evidence>
<feature type="transmembrane region" description="Helical" evidence="1">
    <location>
        <begin position="200"/>
        <end position="221"/>
    </location>
</feature>
<dbReference type="EMBL" id="JABEBT010000060">
    <property type="protein sequence ID" value="KAF7634318.1"/>
    <property type="molecule type" value="Genomic_DNA"/>
</dbReference>
<proteinExistence type="predicted"/>
<dbReference type="AlphaFoldDB" id="A0A8S9ZMD4"/>
<accession>A0A8S9ZMD4</accession>
<keyword evidence="3" id="KW-1185">Reference proteome</keyword>
<organism evidence="2 3">
    <name type="scientific">Meloidogyne graminicola</name>
    <dbReference type="NCBI Taxonomy" id="189291"/>
    <lineage>
        <taxon>Eukaryota</taxon>
        <taxon>Metazoa</taxon>
        <taxon>Ecdysozoa</taxon>
        <taxon>Nematoda</taxon>
        <taxon>Chromadorea</taxon>
        <taxon>Rhabditida</taxon>
        <taxon>Tylenchina</taxon>
        <taxon>Tylenchomorpha</taxon>
        <taxon>Tylenchoidea</taxon>
        <taxon>Meloidogynidae</taxon>
        <taxon>Meloidogyninae</taxon>
        <taxon>Meloidogyne</taxon>
    </lineage>
</organism>
<gene>
    <name evidence="2" type="ORF">Mgra_00006284</name>
</gene>
<feature type="transmembrane region" description="Helical" evidence="1">
    <location>
        <begin position="58"/>
        <end position="82"/>
    </location>
</feature>
<comment type="caution">
    <text evidence="2">The sequence shown here is derived from an EMBL/GenBank/DDBJ whole genome shotgun (WGS) entry which is preliminary data.</text>
</comment>
<keyword evidence="1" id="KW-1133">Transmembrane helix</keyword>
<keyword evidence="1" id="KW-0812">Transmembrane</keyword>
<sequence>MVRKESIFQEINYLKNIKEEKFNWKNQINKQNNSNNNIFVHHPKDFTRRQTAGLSINVLSMLMIFVLCYVCLFTVLICYGIILRTIRQFQKCGGVGSRRILKNVGGENRDEETTALFYNYQNNNRSTIGHGNSIYHKSNSRRCNSHRKWKSHLMSRHKYLIVIGTVLFVDILFLFPYSGIQMVALLHLNNLLATSQMSTLIRWGLQILIGIHSVCQPLCYFRMKEFRRLACCLGVRTRTRHYNGSGSSGSIFAQGGVGGGIGQQSNRSAKSVGSFKAAIKEDDSPITNPPKKKKSIVLSTFFSDSGSPIGEHNVTEQKEKVKYEKDIQVDKFICWRKANASYRSTSKMDT</sequence>
<reference evidence="2" key="1">
    <citation type="journal article" date="2020" name="Ecol. Evol.">
        <title>Genome structure and content of the rice root-knot nematode (Meloidogyne graminicola).</title>
        <authorList>
            <person name="Phan N.T."/>
            <person name="Danchin E.G.J."/>
            <person name="Klopp C."/>
            <person name="Perfus-Barbeoch L."/>
            <person name="Kozlowski D.K."/>
            <person name="Koutsovoulos G.D."/>
            <person name="Lopez-Roques C."/>
            <person name="Bouchez O."/>
            <person name="Zahm M."/>
            <person name="Besnard G."/>
            <person name="Bellafiore S."/>
        </authorList>
    </citation>
    <scope>NUCLEOTIDE SEQUENCE</scope>
    <source>
        <strain evidence="2">VN-18</strain>
    </source>
</reference>